<gene>
    <name evidence="2" type="ordered locus">BSUW23_12760</name>
</gene>
<keyword evidence="1" id="KW-1133">Transmembrane helix</keyword>
<proteinExistence type="predicted"/>
<accession>E0U4T8</accession>
<reference evidence="2 3" key="2">
    <citation type="journal article" date="2011" name="Microbiology">
        <title>The genome sequence of Bacillus subtilis subsp. spizizenii W23: insights into speciation within the B. subtilis complex and into the history of B. subtilis genetics.</title>
        <authorList>
            <person name="Zeigler D.R."/>
        </authorList>
    </citation>
    <scope>NUCLEOTIDE SEQUENCE [LARGE SCALE GENOMIC DNA]</scope>
    <source>
        <strain evidence="3">ATCC 23059 / NRRL B-14472 / W23</strain>
    </source>
</reference>
<keyword evidence="1" id="KW-0472">Membrane</keyword>
<dbReference type="AlphaFoldDB" id="E0U4T8"/>
<evidence type="ECO:0000313" key="2">
    <source>
        <dbReference type="EMBL" id="ADM38590.1"/>
    </source>
</evidence>
<feature type="transmembrane region" description="Helical" evidence="1">
    <location>
        <begin position="7"/>
        <end position="27"/>
    </location>
</feature>
<reference key="1">
    <citation type="submission" date="2010-08" db="EMBL/GenBank/DDBJ databases">
        <authorList>
            <person name="Zeigler D.R."/>
        </authorList>
    </citation>
    <scope>NUCLEOTIDE SEQUENCE</scope>
    <source>
        <strain>W23</strain>
    </source>
</reference>
<evidence type="ECO:0000256" key="1">
    <source>
        <dbReference type="SAM" id="Phobius"/>
    </source>
</evidence>
<evidence type="ECO:0000313" key="3">
    <source>
        <dbReference type="Proteomes" id="UP000002233"/>
    </source>
</evidence>
<protein>
    <submittedName>
        <fullName evidence="2">Uncharacterized protein</fullName>
    </submittedName>
</protein>
<dbReference type="HOGENOM" id="CLU_2840751_0_0_9"/>
<organism evidence="2 3">
    <name type="scientific">Bacillus spizizenii (strain ATCC 23059 / NRRL B-14472 / W23)</name>
    <name type="common">Bacillus subtilis subsp. spizizenii</name>
    <dbReference type="NCBI Taxonomy" id="655816"/>
    <lineage>
        <taxon>Bacteria</taxon>
        <taxon>Bacillati</taxon>
        <taxon>Bacillota</taxon>
        <taxon>Bacilli</taxon>
        <taxon>Bacillales</taxon>
        <taxon>Bacillaceae</taxon>
        <taxon>Bacillus</taxon>
    </lineage>
</organism>
<keyword evidence="1" id="KW-0812">Transmembrane</keyword>
<name>E0U4T8_BACSH</name>
<dbReference type="EMBL" id="CP002183">
    <property type="protein sequence ID" value="ADM38590.1"/>
    <property type="molecule type" value="Genomic_DNA"/>
</dbReference>
<sequence>MWDLRDSLFPVWIQVIFYPINCVFFRLKRREFEKNHLICRIERMIFIEGDTLTIGKNSDNEKTLR</sequence>
<dbReference type="KEGG" id="bss:BSUW23_12760"/>
<dbReference type="Proteomes" id="UP000002233">
    <property type="component" value="Chromosome"/>
</dbReference>